<accession>A0A1W6ZXT6</accession>
<organism evidence="1 2">
    <name type="scientific">Pseudorhodoplanes sinuspersici</name>
    <dbReference type="NCBI Taxonomy" id="1235591"/>
    <lineage>
        <taxon>Bacteria</taxon>
        <taxon>Pseudomonadati</taxon>
        <taxon>Pseudomonadota</taxon>
        <taxon>Alphaproteobacteria</taxon>
        <taxon>Hyphomicrobiales</taxon>
        <taxon>Pseudorhodoplanes</taxon>
    </lineage>
</organism>
<evidence type="ECO:0000313" key="2">
    <source>
        <dbReference type="Proteomes" id="UP000194137"/>
    </source>
</evidence>
<dbReference type="KEGG" id="psin:CAK95_25555"/>
<proteinExistence type="predicted"/>
<dbReference type="RefSeq" id="WP_086090481.1">
    <property type="nucleotide sequence ID" value="NZ_CP021112.1"/>
</dbReference>
<sequence>MILSPFLRRHVPGIAAAVALAIGAVLWLWVTQETSVTLNVFFGGRQIAIVICAGIFLGGLAAEFFALVAWSSPGETPVGSAIIGLIIALPFYALIVLLGMAAQD</sequence>
<dbReference type="Proteomes" id="UP000194137">
    <property type="component" value="Chromosome"/>
</dbReference>
<gene>
    <name evidence="1" type="ORF">CAK95_25555</name>
</gene>
<reference evidence="1 2" key="1">
    <citation type="submission" date="2017-05" db="EMBL/GenBank/DDBJ databases">
        <title>Full genome sequence of Pseudorhodoplanes sinuspersici.</title>
        <authorList>
            <person name="Dastgheib S.M.M."/>
            <person name="Shavandi M."/>
            <person name="Tirandaz H."/>
        </authorList>
    </citation>
    <scope>NUCLEOTIDE SEQUENCE [LARGE SCALE GENOMIC DNA]</scope>
    <source>
        <strain evidence="1 2">RIPI110</strain>
    </source>
</reference>
<protein>
    <submittedName>
        <fullName evidence="1">Uncharacterized protein</fullName>
    </submittedName>
</protein>
<name>A0A1W6ZXT6_9HYPH</name>
<dbReference type="EMBL" id="CP021112">
    <property type="protein sequence ID" value="ARQ02088.1"/>
    <property type="molecule type" value="Genomic_DNA"/>
</dbReference>
<keyword evidence="2" id="KW-1185">Reference proteome</keyword>
<evidence type="ECO:0000313" key="1">
    <source>
        <dbReference type="EMBL" id="ARQ02088.1"/>
    </source>
</evidence>
<dbReference type="AlphaFoldDB" id="A0A1W6ZXT6"/>